<protein>
    <submittedName>
        <fullName evidence="5">Uncharacterized protein LOC117240074</fullName>
    </submittedName>
</protein>
<dbReference type="SUPFAM" id="SSF56672">
    <property type="entry name" value="DNA/RNA polymerases"/>
    <property type="match status" value="1"/>
</dbReference>
<organism evidence="4 5">
    <name type="scientific">Bombus vosnesenskii</name>
    <dbReference type="NCBI Taxonomy" id="207650"/>
    <lineage>
        <taxon>Eukaryota</taxon>
        <taxon>Metazoa</taxon>
        <taxon>Ecdysozoa</taxon>
        <taxon>Arthropoda</taxon>
        <taxon>Hexapoda</taxon>
        <taxon>Insecta</taxon>
        <taxon>Pterygota</taxon>
        <taxon>Neoptera</taxon>
        <taxon>Endopterygota</taxon>
        <taxon>Hymenoptera</taxon>
        <taxon>Apocrita</taxon>
        <taxon>Aculeata</taxon>
        <taxon>Apoidea</taxon>
        <taxon>Anthophila</taxon>
        <taxon>Apidae</taxon>
        <taxon>Bombus</taxon>
        <taxon>Pyrobombus</taxon>
    </lineage>
</organism>
<dbReference type="InterPro" id="IPR001995">
    <property type="entry name" value="Peptidase_A2_cat"/>
</dbReference>
<dbReference type="AlphaFoldDB" id="A0A6J3LAZ4"/>
<dbReference type="InterPro" id="IPR018061">
    <property type="entry name" value="Retropepsins"/>
</dbReference>
<evidence type="ECO:0000259" key="3">
    <source>
        <dbReference type="PROSITE" id="PS50175"/>
    </source>
</evidence>
<dbReference type="Proteomes" id="UP000504631">
    <property type="component" value="Unplaced"/>
</dbReference>
<gene>
    <name evidence="5" type="primary">LOC117240074</name>
</gene>
<dbReference type="SUPFAM" id="SSF50630">
    <property type="entry name" value="Acid proteases"/>
    <property type="match status" value="1"/>
</dbReference>
<keyword evidence="1" id="KW-0378">Hydrolase</keyword>
<accession>A0A6J3LAZ4</accession>
<dbReference type="GO" id="GO:0004190">
    <property type="term" value="F:aspartic-type endopeptidase activity"/>
    <property type="evidence" value="ECO:0007669"/>
    <property type="project" value="InterPro"/>
</dbReference>
<dbReference type="FunFam" id="2.40.70.10:FF:000130">
    <property type="entry name" value="Retrovirus-related Pol polyprotein from transposon opus-like Protein"/>
    <property type="match status" value="1"/>
</dbReference>
<dbReference type="KEGG" id="bvk:117240074"/>
<reference evidence="5" key="1">
    <citation type="submission" date="2025-08" db="UniProtKB">
        <authorList>
            <consortium name="RefSeq"/>
        </authorList>
    </citation>
    <scope>IDENTIFICATION</scope>
    <source>
        <tissue evidence="5">Muscle</tissue>
    </source>
</reference>
<dbReference type="Pfam" id="PF00077">
    <property type="entry name" value="RVP"/>
    <property type="match status" value="1"/>
</dbReference>
<name>A0A6J3LAZ4_9HYME</name>
<dbReference type="RefSeq" id="XP_033361821.1">
    <property type="nucleotide sequence ID" value="XM_033505930.1"/>
</dbReference>
<dbReference type="InterPro" id="IPR021109">
    <property type="entry name" value="Peptidase_aspartic_dom_sf"/>
</dbReference>
<dbReference type="PANTHER" id="PTHR33327:SF3">
    <property type="entry name" value="RNA-DIRECTED DNA POLYMERASE"/>
    <property type="match status" value="1"/>
</dbReference>
<dbReference type="InterPro" id="IPR055469">
    <property type="entry name" value="DUF7041"/>
</dbReference>
<feature type="region of interest" description="Disordered" evidence="2">
    <location>
        <begin position="496"/>
        <end position="526"/>
    </location>
</feature>
<dbReference type="Gene3D" id="2.40.70.10">
    <property type="entry name" value="Acid Proteases"/>
    <property type="match status" value="1"/>
</dbReference>
<dbReference type="PANTHER" id="PTHR33327">
    <property type="entry name" value="ENDONUCLEASE"/>
    <property type="match status" value="1"/>
</dbReference>
<dbReference type="Pfam" id="PF23055">
    <property type="entry name" value="DUF7041"/>
    <property type="match status" value="1"/>
</dbReference>
<evidence type="ECO:0000313" key="5">
    <source>
        <dbReference type="RefSeq" id="XP_033361821.1"/>
    </source>
</evidence>
<sequence>MMENNTQGTLASQVVSMSSLLPTNTAAWFALLERQFEAARITEDNIKYVTLEKCLNDQQLQDVEDLVTNPPETGRYEKLKHALIRILSDTDATRIKKLVKSEEMGDRKPSQFYQHLKKLSSPSTPDDFTLTLRRNRLPARIRRILAAVDDADPGRLLRQANLIAEEFKEDYQRTARITAVMDPPTQSAGTYEPMAAAINVLSERMSQMQAQIDELSITNHRRPRSRSRSRYHRRSRFRDLPRQDAVFYFYHATFGERARSFCGSRETRPAIRRRGRRRRPKIPPHFRYGQGNEDLSFLVDTGADISVYSRSKIHRHVKKNAYELFAATGTRIATYGTTAICLNLSLKRAFKWNFVIADVQTPIIGVDFLSHYGLLVDPRNKRLLDTTTQLSSRGYAAMTEEISIKTVIGESVYHRLLAEFPDLTRPPVFGREKIRHSVVHHIETTFGPPVYSKPRRLAPDRLKQVKADFAAMIEQGVMRLSKSPWASPLHVVPKKDGSLRPCGDSRALNARTKPDRYPPPHIEDFA</sequence>
<evidence type="ECO:0000313" key="4">
    <source>
        <dbReference type="Proteomes" id="UP000504631"/>
    </source>
</evidence>
<dbReference type="GeneID" id="117240074"/>
<dbReference type="PROSITE" id="PS50175">
    <property type="entry name" value="ASP_PROT_RETROV"/>
    <property type="match status" value="1"/>
</dbReference>
<evidence type="ECO:0000256" key="2">
    <source>
        <dbReference type="SAM" id="MobiDB-lite"/>
    </source>
</evidence>
<keyword evidence="4" id="KW-1185">Reference proteome</keyword>
<dbReference type="Gene3D" id="3.10.10.10">
    <property type="entry name" value="HIV Type 1 Reverse Transcriptase, subunit A, domain 1"/>
    <property type="match status" value="1"/>
</dbReference>
<dbReference type="GO" id="GO:0006508">
    <property type="term" value="P:proteolysis"/>
    <property type="evidence" value="ECO:0007669"/>
    <property type="project" value="InterPro"/>
</dbReference>
<feature type="domain" description="Peptidase A2" evidence="3">
    <location>
        <begin position="295"/>
        <end position="368"/>
    </location>
</feature>
<evidence type="ECO:0000256" key="1">
    <source>
        <dbReference type="ARBA" id="ARBA00022801"/>
    </source>
</evidence>
<proteinExistence type="predicted"/>
<dbReference type="InterPro" id="IPR043502">
    <property type="entry name" value="DNA/RNA_pol_sf"/>
</dbReference>
<feature type="compositionally biased region" description="Basic and acidic residues" evidence="2">
    <location>
        <begin position="512"/>
        <end position="526"/>
    </location>
</feature>
<dbReference type="GO" id="GO:0071897">
    <property type="term" value="P:DNA biosynthetic process"/>
    <property type="evidence" value="ECO:0007669"/>
    <property type="project" value="UniProtKB-ARBA"/>
</dbReference>